<dbReference type="PANTHER" id="PTHR23028:SF53">
    <property type="entry name" value="ACYL_TRANSF_3 DOMAIN-CONTAINING PROTEIN"/>
    <property type="match status" value="1"/>
</dbReference>
<dbReference type="GO" id="GO:0009103">
    <property type="term" value="P:lipopolysaccharide biosynthetic process"/>
    <property type="evidence" value="ECO:0007669"/>
    <property type="project" value="TreeGrafter"/>
</dbReference>
<evidence type="ECO:0000256" key="1">
    <source>
        <dbReference type="SAM" id="Phobius"/>
    </source>
</evidence>
<organism evidence="3 4">
    <name type="scientific">Leucobacter insecticola</name>
    <dbReference type="NCBI Taxonomy" id="2714934"/>
    <lineage>
        <taxon>Bacteria</taxon>
        <taxon>Bacillati</taxon>
        <taxon>Actinomycetota</taxon>
        <taxon>Actinomycetes</taxon>
        <taxon>Micrococcales</taxon>
        <taxon>Microbacteriaceae</taxon>
        <taxon>Leucobacter</taxon>
    </lineage>
</organism>
<dbReference type="InterPro" id="IPR050879">
    <property type="entry name" value="Acyltransferase_3"/>
</dbReference>
<name>A0A6G8FHV4_9MICO</name>
<dbReference type="GO" id="GO:0016020">
    <property type="term" value="C:membrane"/>
    <property type="evidence" value="ECO:0007669"/>
    <property type="project" value="TreeGrafter"/>
</dbReference>
<feature type="domain" description="SGNH" evidence="2">
    <location>
        <begin position="168"/>
        <end position="392"/>
    </location>
</feature>
<evidence type="ECO:0000313" key="4">
    <source>
        <dbReference type="Proteomes" id="UP000501387"/>
    </source>
</evidence>
<protein>
    <submittedName>
        <fullName evidence="3">Acyltransferase</fullName>
    </submittedName>
</protein>
<keyword evidence="3" id="KW-0808">Transferase</keyword>
<keyword evidence="4" id="KW-1185">Reference proteome</keyword>
<dbReference type="PANTHER" id="PTHR23028">
    <property type="entry name" value="ACETYLTRANSFERASE"/>
    <property type="match status" value="1"/>
</dbReference>
<feature type="transmembrane region" description="Helical" evidence="1">
    <location>
        <begin position="90"/>
        <end position="113"/>
    </location>
</feature>
<dbReference type="Proteomes" id="UP000501387">
    <property type="component" value="Chromosome"/>
</dbReference>
<dbReference type="GO" id="GO:0016746">
    <property type="term" value="F:acyltransferase activity"/>
    <property type="evidence" value="ECO:0007669"/>
    <property type="project" value="UniProtKB-KW"/>
</dbReference>
<feature type="transmembrane region" description="Helical" evidence="1">
    <location>
        <begin position="36"/>
        <end position="69"/>
    </location>
</feature>
<sequence>MIVGGLPGSAPSPRNLVLGNPFMVRVGNLSYSLYLWHWPILVVAAQVAGKLSVALGVLLVTASFIPAYLSTRFVEKPIQTCWKLRGSAPRAFMIGAMCMIASLLAAVMIFVSLGSSGTSAAASDPDASGAATIPAGGQVPRLDHLSPEVQSALADAGGDNPEIYADGCHLEVAETEPRECSYGDTGGETLLLTGDSHAAQWFPALERLATSRGYRLVSMTKSSCPFADVTVELSNKDRPYSECAEWNAKVRSFIEDERPLAVFTSTLGSYDVAESSDAASLQDGLRRSWEWAAGTGAVVIPLVDTPYMNSRVPDCLATNVRDPEICSTTQQEAYKHPGLEAAAATGLEHVKVLDLNDKICPGEVCEPVIGGVVVYRDQHHLSASYSQTLAGILGERSSVFLNNAQ</sequence>
<gene>
    <name evidence="3" type="ORF">G7067_04695</name>
</gene>
<accession>A0A6G8FHV4</accession>
<dbReference type="InterPro" id="IPR043968">
    <property type="entry name" value="SGNH"/>
</dbReference>
<keyword evidence="1" id="KW-0472">Membrane</keyword>
<reference evidence="3 4" key="1">
    <citation type="submission" date="2020-03" db="EMBL/GenBank/DDBJ databases">
        <title>Leucobacter sp. nov., isolated from beetles.</title>
        <authorList>
            <person name="Hyun D.-W."/>
            <person name="Bae J.-W."/>
        </authorList>
    </citation>
    <scope>NUCLEOTIDE SEQUENCE [LARGE SCALE GENOMIC DNA]</scope>
    <source>
        <strain evidence="3 4">HDW9B</strain>
    </source>
</reference>
<keyword evidence="1" id="KW-0812">Transmembrane</keyword>
<dbReference type="AlphaFoldDB" id="A0A6G8FHV4"/>
<proteinExistence type="predicted"/>
<dbReference type="Pfam" id="PF19040">
    <property type="entry name" value="SGNH"/>
    <property type="match status" value="1"/>
</dbReference>
<evidence type="ECO:0000259" key="2">
    <source>
        <dbReference type="Pfam" id="PF19040"/>
    </source>
</evidence>
<dbReference type="RefSeq" id="WP_166322342.1">
    <property type="nucleotide sequence ID" value="NZ_CP049934.1"/>
</dbReference>
<dbReference type="KEGG" id="lins:G7067_04695"/>
<keyword evidence="1" id="KW-1133">Transmembrane helix</keyword>
<keyword evidence="3" id="KW-0012">Acyltransferase</keyword>
<dbReference type="EMBL" id="CP049934">
    <property type="protein sequence ID" value="QIM15873.1"/>
    <property type="molecule type" value="Genomic_DNA"/>
</dbReference>
<evidence type="ECO:0000313" key="3">
    <source>
        <dbReference type="EMBL" id="QIM15873.1"/>
    </source>
</evidence>